<dbReference type="EMBL" id="RBXT01000001">
    <property type="protein sequence ID" value="RKT77526.1"/>
    <property type="molecule type" value="Genomic_DNA"/>
</dbReference>
<proteinExistence type="predicted"/>
<dbReference type="RefSeq" id="WP_121031441.1">
    <property type="nucleotide sequence ID" value="NZ_JACHVT010000001.1"/>
</dbReference>
<keyword evidence="2" id="KW-0472">Membrane</keyword>
<dbReference type="Proteomes" id="UP000278440">
    <property type="component" value="Unassembled WGS sequence"/>
</dbReference>
<dbReference type="PANTHER" id="PTHR40057:SF1">
    <property type="entry name" value="SLR1162 PROTEIN"/>
    <property type="match status" value="1"/>
</dbReference>
<dbReference type="Proteomes" id="UP000590811">
    <property type="component" value="Unassembled WGS sequence"/>
</dbReference>
<dbReference type="InterPro" id="IPR011008">
    <property type="entry name" value="Dimeric_a/b-barrel"/>
</dbReference>
<keyword evidence="5" id="KW-1185">Reference proteome</keyword>
<dbReference type="OrthoDB" id="3902805at2"/>
<feature type="region of interest" description="Disordered" evidence="1">
    <location>
        <begin position="119"/>
        <end position="139"/>
    </location>
</feature>
<keyword evidence="2" id="KW-1133">Transmembrane helix</keyword>
<reference evidence="4 5" key="1">
    <citation type="submission" date="2018-10" db="EMBL/GenBank/DDBJ databases">
        <title>Sequencing the genomes of 1000 actinobacteria strains.</title>
        <authorList>
            <person name="Klenk H.-P."/>
        </authorList>
    </citation>
    <scope>NUCLEOTIDE SEQUENCE [LARGE SCALE GENOMIC DNA]</scope>
    <source>
        <strain evidence="4 5">DSM 44267</strain>
    </source>
</reference>
<dbReference type="PANTHER" id="PTHR40057">
    <property type="entry name" value="SLR1162 PROTEIN"/>
    <property type="match status" value="1"/>
</dbReference>
<protein>
    <recommendedName>
        <fullName evidence="7">ABM domain-containing protein</fullName>
    </recommendedName>
</protein>
<evidence type="ECO:0008006" key="7">
    <source>
        <dbReference type="Google" id="ProtNLM"/>
    </source>
</evidence>
<keyword evidence="2" id="KW-0812">Transmembrane</keyword>
<dbReference type="SUPFAM" id="SSF54909">
    <property type="entry name" value="Dimeric alpha+beta barrel"/>
    <property type="match status" value="1"/>
</dbReference>
<comment type="caution">
    <text evidence="4">The sequence shown here is derived from an EMBL/GenBank/DDBJ whole genome shotgun (WGS) entry which is preliminary data.</text>
</comment>
<dbReference type="InterPro" id="IPR038762">
    <property type="entry name" value="ABM_predict"/>
</dbReference>
<feature type="transmembrane region" description="Helical" evidence="2">
    <location>
        <begin position="172"/>
        <end position="192"/>
    </location>
</feature>
<evidence type="ECO:0000313" key="5">
    <source>
        <dbReference type="Proteomes" id="UP000278440"/>
    </source>
</evidence>
<evidence type="ECO:0000256" key="2">
    <source>
        <dbReference type="SAM" id="Phobius"/>
    </source>
</evidence>
<evidence type="ECO:0000256" key="1">
    <source>
        <dbReference type="SAM" id="MobiDB-lite"/>
    </source>
</evidence>
<reference evidence="3 6" key="2">
    <citation type="submission" date="2020-08" db="EMBL/GenBank/DDBJ databases">
        <title>Genomic Encyclopedia of Type Strains, Phase IV (KMG-V): Genome sequencing to study the core and pangenomes of soil and plant-associated prokaryotes.</title>
        <authorList>
            <person name="Whitman W."/>
        </authorList>
    </citation>
    <scope>NUCLEOTIDE SEQUENCE [LARGE SCALE GENOMIC DNA]</scope>
    <source>
        <strain evidence="3 6">B3ACCR2</strain>
    </source>
</reference>
<feature type="region of interest" description="Disordered" evidence="1">
    <location>
        <begin position="1"/>
        <end position="23"/>
    </location>
</feature>
<dbReference type="AlphaFoldDB" id="A0A495XXT7"/>
<accession>A0A495XXT7</accession>
<dbReference type="EMBL" id="JACHVT010000001">
    <property type="protein sequence ID" value="MBB2985215.1"/>
    <property type="molecule type" value="Genomic_DNA"/>
</dbReference>
<evidence type="ECO:0000313" key="6">
    <source>
        <dbReference type="Proteomes" id="UP000590811"/>
    </source>
</evidence>
<evidence type="ECO:0000313" key="3">
    <source>
        <dbReference type="EMBL" id="MBB2985215.1"/>
    </source>
</evidence>
<gene>
    <name evidence="4" type="ORF">DFJ68_0949</name>
    <name evidence="3" type="ORF">FHW14_000355</name>
</gene>
<sequence length="211" mass="23845">MTQDTGPTTGTTATSDSTDGGPLTVAIHRRVRPEDELLMTAWVHAGTSMAERFDGFLGAGWVRSGERDWHMLYRFESRATLERWERSTERQRWLRSAADLVEHHRTEYRTGIEGWFDEPTERRLDESGTPTSAPAPAAPPRWKQASVIWVAFFPTSLALALLLGPVSGDWPVVLRVLVTTLLATPWMTYVLLPFVTRLFSPWLTPPRREGA</sequence>
<organism evidence="4 5">
    <name type="scientific">Terracoccus luteus</name>
    <dbReference type="NCBI Taxonomy" id="53356"/>
    <lineage>
        <taxon>Bacteria</taxon>
        <taxon>Bacillati</taxon>
        <taxon>Actinomycetota</taxon>
        <taxon>Actinomycetes</taxon>
        <taxon>Micrococcales</taxon>
        <taxon>Intrasporangiaceae</taxon>
        <taxon>Terracoccus</taxon>
    </lineage>
</organism>
<evidence type="ECO:0000313" key="4">
    <source>
        <dbReference type="EMBL" id="RKT77526.1"/>
    </source>
</evidence>
<name>A0A495XXT7_9MICO</name>
<feature type="compositionally biased region" description="Low complexity" evidence="1">
    <location>
        <begin position="1"/>
        <end position="22"/>
    </location>
</feature>
<feature type="transmembrane region" description="Helical" evidence="2">
    <location>
        <begin position="147"/>
        <end position="166"/>
    </location>
</feature>
<dbReference type="Gene3D" id="3.30.70.100">
    <property type="match status" value="1"/>
</dbReference>